<keyword evidence="3" id="KW-0240">DNA-directed RNA polymerase</keyword>
<dbReference type="Proteomes" id="UP001302072">
    <property type="component" value="Chromosome"/>
</dbReference>
<dbReference type="InterPro" id="IPR024075">
    <property type="entry name" value="DNA-dir_RNA_pol_helix_hairp_sf"/>
</dbReference>
<protein>
    <recommendedName>
        <fullName evidence="2">DNA-directed RNA polymerase</fullName>
        <ecNumber evidence="2">2.7.7.6</ecNumber>
    </recommendedName>
</protein>
<keyword evidence="10" id="KW-1185">Reference proteome</keyword>
<dbReference type="EC" id="2.7.7.6" evidence="2"/>
<evidence type="ECO:0000256" key="3">
    <source>
        <dbReference type="ARBA" id="ARBA00022478"/>
    </source>
</evidence>
<keyword evidence="6" id="KW-0804">Transcription</keyword>
<dbReference type="InterPro" id="IPR029262">
    <property type="entry name" value="RPOL_N"/>
</dbReference>
<dbReference type="EMBL" id="CP115541">
    <property type="protein sequence ID" value="WNH52462.1"/>
    <property type="molecule type" value="Genomic_DNA"/>
</dbReference>
<comment type="catalytic activity">
    <reaction evidence="7">
        <text>RNA(n) + a ribonucleoside 5'-triphosphate = RNA(n+1) + diphosphate</text>
        <dbReference type="Rhea" id="RHEA:21248"/>
        <dbReference type="Rhea" id="RHEA-COMP:14527"/>
        <dbReference type="Rhea" id="RHEA-COMP:17342"/>
        <dbReference type="ChEBI" id="CHEBI:33019"/>
        <dbReference type="ChEBI" id="CHEBI:61557"/>
        <dbReference type="ChEBI" id="CHEBI:140395"/>
        <dbReference type="EC" id="2.7.7.6"/>
    </reaction>
</comment>
<reference evidence="9 10" key="1">
    <citation type="submission" date="2022-12" db="EMBL/GenBank/DDBJ databases">
        <title>Two new species, Stenotrophomonas aracearum and Stenotrophomonas oahuensis, isolated from Anthurium (Araceae family) in Hawaii.</title>
        <authorList>
            <person name="Chunag S.C."/>
            <person name="Dobhal S."/>
            <person name="Alvarez A."/>
            <person name="Arif M."/>
        </authorList>
    </citation>
    <scope>NUCLEOTIDE SEQUENCE [LARGE SCALE GENOMIC DNA]</scope>
    <source>
        <strain evidence="9 10">A5586</strain>
    </source>
</reference>
<dbReference type="Gene3D" id="1.10.287.260">
    <property type="match status" value="1"/>
</dbReference>
<dbReference type="Gene3D" id="1.10.150.20">
    <property type="entry name" value="5' to 3' exonuclease, C-terminal subdomain"/>
    <property type="match status" value="1"/>
</dbReference>
<evidence type="ECO:0000256" key="4">
    <source>
        <dbReference type="ARBA" id="ARBA00022679"/>
    </source>
</evidence>
<evidence type="ECO:0000256" key="5">
    <source>
        <dbReference type="ARBA" id="ARBA00022695"/>
    </source>
</evidence>
<dbReference type="SMART" id="SM01311">
    <property type="entry name" value="RPOL_N"/>
    <property type="match status" value="1"/>
</dbReference>
<comment type="similarity">
    <text evidence="1">Belongs to the phage and mitochondrial RNA polymerase family.</text>
</comment>
<keyword evidence="5" id="KW-0548">Nucleotidyltransferase</keyword>
<evidence type="ECO:0000256" key="7">
    <source>
        <dbReference type="ARBA" id="ARBA00048552"/>
    </source>
</evidence>
<keyword evidence="4" id="KW-0808">Transferase</keyword>
<evidence type="ECO:0000259" key="8">
    <source>
        <dbReference type="SMART" id="SM01311"/>
    </source>
</evidence>
<accession>A0ABY9YNZ6</accession>
<evidence type="ECO:0000256" key="1">
    <source>
        <dbReference type="ARBA" id="ARBA00009493"/>
    </source>
</evidence>
<dbReference type="PANTHER" id="PTHR10102:SF0">
    <property type="entry name" value="DNA-DIRECTED RNA POLYMERASE, MITOCHONDRIAL"/>
    <property type="match status" value="1"/>
</dbReference>
<dbReference type="PROSITE" id="PS00900">
    <property type="entry name" value="RNA_POL_PHAGE_1"/>
    <property type="match status" value="1"/>
</dbReference>
<feature type="domain" description="DNA-directed RNA polymerase N-terminal" evidence="8">
    <location>
        <begin position="14"/>
        <end position="290"/>
    </location>
</feature>
<dbReference type="RefSeq" id="WP_311191659.1">
    <property type="nucleotide sequence ID" value="NZ_CP115541.1"/>
</dbReference>
<dbReference type="Gene3D" id="1.10.287.280">
    <property type="match status" value="1"/>
</dbReference>
<dbReference type="PANTHER" id="PTHR10102">
    <property type="entry name" value="DNA-DIRECTED RNA POLYMERASE, MITOCHONDRIAL"/>
    <property type="match status" value="1"/>
</dbReference>
<dbReference type="Pfam" id="PF00940">
    <property type="entry name" value="RNA_pol"/>
    <property type="match status" value="1"/>
</dbReference>
<name>A0ABY9YNZ6_9GAMM</name>
<sequence length="818" mass="90644">MNIKSNLSETPLFARQVELEAESLALGAQAYEKSHEAGQEAETRPGVSMLRKAVLPTAERIVQFIEEAETGKSGPRHNALPYVARIDPEEAAYLTARCAINGAADARMLQAVALSIGNAIQAHLDIKLMADSQPGLFHKVSEQLKKSTSGRHRSAVFQRVIAKHGKRAVSWDEREKLLVGKKLLDLFIEATGMVVAARMTDGSANTPIKLHFTPEHLAELEKAHAKCALLCPIHLPMVHPPRDWTSPYHGGYVTQVLNPRLVRTNSREYLDDLKNADLSQVYESINAIQSTPWQINTRVLDVIRDMWDAQENSPALVQRRDEPLPPRPYDVPEGVPVAQLTLDQQEALKEWKMAAAAVYEENEHRASQRVQMAQKLYVADRFAPEEAIYFPHSLDFRGRVYPFAAYLNPQGDDVAKGLLQFAEGKPLGARGAYWLKVHIANLFGVDKVSFADRIKWVEENADKLLDSGLDPRDGERFWETADSPVSALAACMEFVSYTYNGEGHVSRLPIHMDGSCSGLQHFSALLRDPVGGAAVNLVPQDKPGDIYTQVSNKGQELSDGRLEKQPEFSVAWNGKFKRSIAKQPTMTLCYAATKLGMAKMIAKAVKGEGEDYLGKDAHVFKSSVYAADVIWEALGEIVVAARGAMTWVQSASKVISATNQPMRWTTPMGLPVRQAYWVEEGQRIETFVDGKRVTLTLVTDTDKIDGRKQASSVAPNYVHSLDGAHLMRTALWGKENGLTALAVIHDSFGTHAADTDMLHAVIREAFIEQYAGNLLADMRDELIEQLKDHPDLIEKIPELPPVGNLNLEGVRDSLYLFA</sequence>
<evidence type="ECO:0000313" key="10">
    <source>
        <dbReference type="Proteomes" id="UP001302072"/>
    </source>
</evidence>
<evidence type="ECO:0000256" key="2">
    <source>
        <dbReference type="ARBA" id="ARBA00012418"/>
    </source>
</evidence>
<dbReference type="InterPro" id="IPR002092">
    <property type="entry name" value="DNA-dir_Rpol_phage-type"/>
</dbReference>
<proteinExistence type="inferred from homology"/>
<dbReference type="SUPFAM" id="SSF56672">
    <property type="entry name" value="DNA/RNA polymerases"/>
    <property type="match status" value="1"/>
</dbReference>
<dbReference type="Pfam" id="PF14700">
    <property type="entry name" value="RPOL_N"/>
    <property type="match status" value="1"/>
</dbReference>
<evidence type="ECO:0000313" key="9">
    <source>
        <dbReference type="EMBL" id="WNH52462.1"/>
    </source>
</evidence>
<dbReference type="InterPro" id="IPR046950">
    <property type="entry name" value="DNA-dir_Rpol_C_phage-type"/>
</dbReference>
<organism evidence="9 10">
    <name type="scientific">Stenotrophomonas oahuensis</name>
    <dbReference type="NCBI Taxonomy" id="3003271"/>
    <lineage>
        <taxon>Bacteria</taxon>
        <taxon>Pseudomonadati</taxon>
        <taxon>Pseudomonadota</taxon>
        <taxon>Gammaproteobacteria</taxon>
        <taxon>Lysobacterales</taxon>
        <taxon>Lysobacteraceae</taxon>
        <taxon>Stenotrophomonas</taxon>
    </lineage>
</organism>
<gene>
    <name evidence="9" type="ORF">PDM29_19420</name>
</gene>
<dbReference type="InterPro" id="IPR037159">
    <property type="entry name" value="RNA_POL_N_sf"/>
</dbReference>
<dbReference type="Gene3D" id="1.10.1320.10">
    <property type="entry name" value="DNA-directed RNA polymerase, N-terminal domain"/>
    <property type="match status" value="1"/>
</dbReference>
<evidence type="ECO:0000256" key="6">
    <source>
        <dbReference type="ARBA" id="ARBA00023163"/>
    </source>
</evidence>
<dbReference type="InterPro" id="IPR043502">
    <property type="entry name" value="DNA/RNA_pol_sf"/>
</dbReference>